<keyword evidence="2" id="KW-1185">Reference proteome</keyword>
<sequence>DKENAKEKGPAESNLLAVRGWGFISETTMNSQQTPTPYGPRNQKVRGNIPVIRASKPPVCPQAGASILGIILHLAPAVFPSSSAWLVTNGLLTGFCSPLIHNGDENCLGLIQVENMFVLL</sequence>
<proteinExistence type="predicted"/>
<gene>
    <name evidence="1" type="ORF">ATANTOWER_013941</name>
</gene>
<organism evidence="1 2">
    <name type="scientific">Ataeniobius toweri</name>
    <dbReference type="NCBI Taxonomy" id="208326"/>
    <lineage>
        <taxon>Eukaryota</taxon>
        <taxon>Metazoa</taxon>
        <taxon>Chordata</taxon>
        <taxon>Craniata</taxon>
        <taxon>Vertebrata</taxon>
        <taxon>Euteleostomi</taxon>
        <taxon>Actinopterygii</taxon>
        <taxon>Neopterygii</taxon>
        <taxon>Teleostei</taxon>
        <taxon>Neoteleostei</taxon>
        <taxon>Acanthomorphata</taxon>
        <taxon>Ovalentaria</taxon>
        <taxon>Atherinomorphae</taxon>
        <taxon>Cyprinodontiformes</taxon>
        <taxon>Goodeidae</taxon>
        <taxon>Ataeniobius</taxon>
    </lineage>
</organism>
<accession>A0ABU7BR67</accession>
<protein>
    <submittedName>
        <fullName evidence="1">Uncharacterized protein</fullName>
    </submittedName>
</protein>
<feature type="non-terminal residue" evidence="1">
    <location>
        <position position="1"/>
    </location>
</feature>
<evidence type="ECO:0000313" key="2">
    <source>
        <dbReference type="Proteomes" id="UP001345963"/>
    </source>
</evidence>
<dbReference type="EMBL" id="JAHUTI010061926">
    <property type="protein sequence ID" value="MED6252590.1"/>
    <property type="molecule type" value="Genomic_DNA"/>
</dbReference>
<name>A0ABU7BR67_9TELE</name>
<evidence type="ECO:0000313" key="1">
    <source>
        <dbReference type="EMBL" id="MED6252590.1"/>
    </source>
</evidence>
<reference evidence="1 2" key="1">
    <citation type="submission" date="2021-07" db="EMBL/GenBank/DDBJ databases">
        <authorList>
            <person name="Palmer J.M."/>
        </authorList>
    </citation>
    <scope>NUCLEOTIDE SEQUENCE [LARGE SCALE GENOMIC DNA]</scope>
    <source>
        <strain evidence="1 2">AT_MEX2019</strain>
        <tissue evidence="1">Muscle</tissue>
    </source>
</reference>
<dbReference type="Proteomes" id="UP001345963">
    <property type="component" value="Unassembled WGS sequence"/>
</dbReference>
<comment type="caution">
    <text evidence="1">The sequence shown here is derived from an EMBL/GenBank/DDBJ whole genome shotgun (WGS) entry which is preliminary data.</text>
</comment>